<evidence type="ECO:0000313" key="1">
    <source>
        <dbReference type="EMBL" id="KZO93272.1"/>
    </source>
</evidence>
<name>A0A167J5Q8_CALVF</name>
<dbReference type="EMBL" id="KV417303">
    <property type="protein sequence ID" value="KZO93272.1"/>
    <property type="molecule type" value="Genomic_DNA"/>
</dbReference>
<dbReference type="Proteomes" id="UP000076738">
    <property type="component" value="Unassembled WGS sequence"/>
</dbReference>
<accession>A0A167J5Q8</accession>
<protein>
    <submittedName>
        <fullName evidence="1">Uncharacterized protein</fullName>
    </submittedName>
</protein>
<proteinExistence type="predicted"/>
<reference evidence="1 2" key="1">
    <citation type="journal article" date="2016" name="Mol. Biol. Evol.">
        <title>Comparative Genomics of Early-Diverging Mushroom-Forming Fungi Provides Insights into the Origins of Lignocellulose Decay Capabilities.</title>
        <authorList>
            <person name="Nagy L.G."/>
            <person name="Riley R."/>
            <person name="Tritt A."/>
            <person name="Adam C."/>
            <person name="Daum C."/>
            <person name="Floudas D."/>
            <person name="Sun H."/>
            <person name="Yadav J.S."/>
            <person name="Pangilinan J."/>
            <person name="Larsson K.H."/>
            <person name="Matsuura K."/>
            <person name="Barry K."/>
            <person name="Labutti K."/>
            <person name="Kuo R."/>
            <person name="Ohm R.A."/>
            <person name="Bhattacharya S.S."/>
            <person name="Shirouzu T."/>
            <person name="Yoshinaga Y."/>
            <person name="Martin F.M."/>
            <person name="Grigoriev I.V."/>
            <person name="Hibbett D.S."/>
        </authorList>
    </citation>
    <scope>NUCLEOTIDE SEQUENCE [LARGE SCALE GENOMIC DNA]</scope>
    <source>
        <strain evidence="1 2">TUFC12733</strain>
    </source>
</reference>
<keyword evidence="2" id="KW-1185">Reference proteome</keyword>
<dbReference type="AlphaFoldDB" id="A0A167J5Q8"/>
<gene>
    <name evidence="1" type="ORF">CALVIDRAFT_265346</name>
</gene>
<evidence type="ECO:0000313" key="2">
    <source>
        <dbReference type="Proteomes" id="UP000076738"/>
    </source>
</evidence>
<sequence length="113" mass="12455">MGGGRAVPLARGQFRFRNFAVGRSPAIRRRTAFWKGNPRPSQPAQSVTMSRRGRHWRRQWSTQLQAVQQPPCSPCDDSMLVPEPGTGDVERRNGLGGGGCHMLGMRIVCVAPT</sequence>
<organism evidence="1 2">
    <name type="scientific">Calocera viscosa (strain TUFC12733)</name>
    <dbReference type="NCBI Taxonomy" id="1330018"/>
    <lineage>
        <taxon>Eukaryota</taxon>
        <taxon>Fungi</taxon>
        <taxon>Dikarya</taxon>
        <taxon>Basidiomycota</taxon>
        <taxon>Agaricomycotina</taxon>
        <taxon>Dacrymycetes</taxon>
        <taxon>Dacrymycetales</taxon>
        <taxon>Dacrymycetaceae</taxon>
        <taxon>Calocera</taxon>
    </lineage>
</organism>